<dbReference type="EMBL" id="CP149822">
    <property type="protein sequence ID" value="WZN41009.1"/>
    <property type="molecule type" value="Genomic_DNA"/>
</dbReference>
<name>A0ABZ2YNK8_9BACT</name>
<evidence type="ECO:0000313" key="3">
    <source>
        <dbReference type="Proteomes" id="UP001485459"/>
    </source>
</evidence>
<dbReference type="RefSeq" id="WP_341835871.1">
    <property type="nucleotide sequence ID" value="NZ_CP149822.1"/>
</dbReference>
<sequence>MQKDPSTMQELLDRWMSGQASEAEKEAFLDLLDRQGVDSLSPTCATPGRTCSPARR</sequence>
<organism evidence="2 3">
    <name type="scientific">Chitinophaga pollutisoli</name>
    <dbReference type="NCBI Taxonomy" id="3133966"/>
    <lineage>
        <taxon>Bacteria</taxon>
        <taxon>Pseudomonadati</taxon>
        <taxon>Bacteroidota</taxon>
        <taxon>Chitinophagia</taxon>
        <taxon>Chitinophagales</taxon>
        <taxon>Chitinophagaceae</taxon>
        <taxon>Chitinophaga</taxon>
    </lineage>
</organism>
<feature type="region of interest" description="Disordered" evidence="1">
    <location>
        <begin position="1"/>
        <end position="22"/>
    </location>
</feature>
<gene>
    <name evidence="2" type="ORF">WJU16_23900</name>
</gene>
<keyword evidence="3" id="KW-1185">Reference proteome</keyword>
<proteinExistence type="predicted"/>
<protein>
    <submittedName>
        <fullName evidence="2">Uncharacterized protein</fullName>
    </submittedName>
</protein>
<accession>A0ABZ2YNK8</accession>
<dbReference type="Proteomes" id="UP001485459">
    <property type="component" value="Chromosome"/>
</dbReference>
<evidence type="ECO:0000313" key="2">
    <source>
        <dbReference type="EMBL" id="WZN41009.1"/>
    </source>
</evidence>
<feature type="region of interest" description="Disordered" evidence="1">
    <location>
        <begin position="34"/>
        <end position="56"/>
    </location>
</feature>
<evidence type="ECO:0000256" key="1">
    <source>
        <dbReference type="SAM" id="MobiDB-lite"/>
    </source>
</evidence>
<reference evidence="3" key="1">
    <citation type="submission" date="2024-03" db="EMBL/GenBank/DDBJ databases">
        <title>Chitinophaga horti sp. nov., isolated from garden soil.</title>
        <authorList>
            <person name="Lee D.S."/>
            <person name="Han D.M."/>
            <person name="Baek J.H."/>
            <person name="Choi D.G."/>
            <person name="Jeon J.H."/>
            <person name="Jeon C.O."/>
        </authorList>
    </citation>
    <scope>NUCLEOTIDE SEQUENCE [LARGE SCALE GENOMIC DNA]</scope>
    <source>
        <strain evidence="3">GPA1</strain>
    </source>
</reference>